<dbReference type="AlphaFoldDB" id="A0AA51RRL7"/>
<evidence type="ECO:0000313" key="3">
    <source>
        <dbReference type="Proteomes" id="UP001239782"/>
    </source>
</evidence>
<dbReference type="InterPro" id="IPR045175">
    <property type="entry name" value="M28_fam"/>
</dbReference>
<dbReference type="KEGG" id="plei:Q9312_13495"/>
<name>A0AA51RRL7_9GAMM</name>
<dbReference type="Proteomes" id="UP001239782">
    <property type="component" value="Chromosome"/>
</dbReference>
<dbReference type="EMBL" id="CP133548">
    <property type="protein sequence ID" value="WMS86234.1"/>
    <property type="molecule type" value="Genomic_DNA"/>
</dbReference>
<reference evidence="2 3" key="1">
    <citation type="submission" date="2023-08" db="EMBL/GenBank/DDBJ databases">
        <title>Pleionea litopenaei sp. nov., isolated from stomach of juvenile Litopenaeus vannamei.</title>
        <authorList>
            <person name="Rho A.M."/>
            <person name="Hwang C.Y."/>
        </authorList>
    </citation>
    <scope>NUCLEOTIDE SEQUENCE [LARGE SCALE GENOMIC DNA]</scope>
    <source>
        <strain evidence="2 3">HL-JVS1</strain>
    </source>
</reference>
<dbReference type="Gene3D" id="3.40.630.10">
    <property type="entry name" value="Zn peptidases"/>
    <property type="match status" value="2"/>
</dbReference>
<dbReference type="InterPro" id="IPR007484">
    <property type="entry name" value="Peptidase_M28"/>
</dbReference>
<proteinExistence type="predicted"/>
<organism evidence="2 3">
    <name type="scientific">Pleionea litopenaei</name>
    <dbReference type="NCBI Taxonomy" id="3070815"/>
    <lineage>
        <taxon>Bacteria</taxon>
        <taxon>Pseudomonadati</taxon>
        <taxon>Pseudomonadota</taxon>
        <taxon>Gammaproteobacteria</taxon>
        <taxon>Oceanospirillales</taxon>
        <taxon>Pleioneaceae</taxon>
        <taxon>Pleionea</taxon>
    </lineage>
</organism>
<dbReference type="SUPFAM" id="SSF53187">
    <property type="entry name" value="Zn-dependent exopeptidases"/>
    <property type="match status" value="1"/>
</dbReference>
<dbReference type="GO" id="GO:0006508">
    <property type="term" value="P:proteolysis"/>
    <property type="evidence" value="ECO:0007669"/>
    <property type="project" value="InterPro"/>
</dbReference>
<protein>
    <submittedName>
        <fullName evidence="2">M28 family peptidase</fullName>
    </submittedName>
</protein>
<dbReference type="SUPFAM" id="SSF52025">
    <property type="entry name" value="PA domain"/>
    <property type="match status" value="1"/>
</dbReference>
<dbReference type="CDD" id="cd04820">
    <property type="entry name" value="PA_M28_1_1"/>
    <property type="match status" value="1"/>
</dbReference>
<dbReference type="InterPro" id="IPR046450">
    <property type="entry name" value="PA_dom_sf"/>
</dbReference>
<dbReference type="PANTHER" id="PTHR12147:SF26">
    <property type="entry name" value="PEPTIDASE M28 DOMAIN-CONTAINING PROTEIN"/>
    <property type="match status" value="1"/>
</dbReference>
<accession>A0AA51RRL7</accession>
<sequence length="550" mass="60130">MQNSSNFFALILCVMLSGCQPSSPEQTKAPKYPEATPSALKAHIEFLASDLLEGRDTGSRGYDIAANYVVSHFMQYGLTPAGDNGSYLQQVTFRQRQLVVEETTFSVSGDQSYTLSLPNDFVTSGSSMATQQKVSAPLYFVGYGISAPHLNHDDYADIDVTGKIVVIVNDKPSALPSEEAAHFVSGHQRALAAAKHGAVGIIYLQTEQGEQRYSFERLKGRINRPSLNWLTGEGQVGNLIPEIKVGALLSIQAAEKLLSKAPFNYATISQKLTDQEPLPKFEVGITANLQVTTKHSEITSPNVVGIVEGTDPQLKNEYVVYSAHLDHIGVHSDSTSQEDVINNGAMDNASGTAIMLETARLFSENPPKRSVLFVAVTGEEKGLLGSDYFAQHPTVPIDQLVANINLDMPLILYPIGDVIAFGAEHSTMSRYVQNAAEKVGLQLSPDPMPEQNIFVRSDHYSFVKQGVPSVFLVPGFKSLDESIDGGKIFQKFFHQHYHQPSDEATLPIDYEAGAKFTQVNYLIGTEIANSDNRPNWNEGDFFGDTFGQNK</sequence>
<feature type="domain" description="Peptidase M28" evidence="1">
    <location>
        <begin position="302"/>
        <end position="518"/>
    </location>
</feature>
<dbReference type="RefSeq" id="WP_309201386.1">
    <property type="nucleotide sequence ID" value="NZ_CP133548.1"/>
</dbReference>
<dbReference type="Pfam" id="PF04389">
    <property type="entry name" value="Peptidase_M28"/>
    <property type="match status" value="1"/>
</dbReference>
<dbReference type="Gene3D" id="3.50.30.30">
    <property type="match status" value="1"/>
</dbReference>
<dbReference type="PANTHER" id="PTHR12147">
    <property type="entry name" value="METALLOPEPTIDASE M28 FAMILY MEMBER"/>
    <property type="match status" value="1"/>
</dbReference>
<evidence type="ECO:0000259" key="1">
    <source>
        <dbReference type="Pfam" id="PF04389"/>
    </source>
</evidence>
<dbReference type="CDD" id="cd05660">
    <property type="entry name" value="M28_like_PA"/>
    <property type="match status" value="1"/>
</dbReference>
<dbReference type="GO" id="GO:0008235">
    <property type="term" value="F:metalloexopeptidase activity"/>
    <property type="evidence" value="ECO:0007669"/>
    <property type="project" value="InterPro"/>
</dbReference>
<evidence type="ECO:0000313" key="2">
    <source>
        <dbReference type="EMBL" id="WMS86234.1"/>
    </source>
</evidence>
<keyword evidence="3" id="KW-1185">Reference proteome</keyword>
<gene>
    <name evidence="2" type="ORF">Q9312_13495</name>
</gene>